<keyword evidence="2" id="KW-0732">Signal</keyword>
<feature type="region of interest" description="Disordered" evidence="1">
    <location>
        <begin position="119"/>
        <end position="149"/>
    </location>
</feature>
<gene>
    <name evidence="3" type="ORF">SAMN05421510_10564</name>
</gene>
<evidence type="ECO:0008006" key="5">
    <source>
        <dbReference type="Google" id="ProtNLM"/>
    </source>
</evidence>
<name>A0A1H9G626_9PROT</name>
<proteinExistence type="predicted"/>
<feature type="compositionally biased region" description="Polar residues" evidence="1">
    <location>
        <begin position="128"/>
        <end position="149"/>
    </location>
</feature>
<feature type="signal peptide" evidence="2">
    <location>
        <begin position="1"/>
        <end position="22"/>
    </location>
</feature>
<dbReference type="EMBL" id="FOFX01000056">
    <property type="protein sequence ID" value="SEQ45542.1"/>
    <property type="molecule type" value="Genomic_DNA"/>
</dbReference>
<dbReference type="Proteomes" id="UP000181998">
    <property type="component" value="Unassembled WGS sequence"/>
</dbReference>
<sequence>MIKKLSKYFLVLAMFSLLPACAQLGQQEAQNIDAKNAITYIDHEKLANYYADQAKEMAAKVEEKKQLLSQYENHSNKYGRRGPDIASHAQANIRYYEQATNEAVKQAGFHQKIAADLRKRESAVNAEKPNQQEQQRIKSRINSGSSNNL</sequence>
<reference evidence="3 4" key="1">
    <citation type="submission" date="2016-10" db="EMBL/GenBank/DDBJ databases">
        <authorList>
            <person name="de Groot N.N."/>
        </authorList>
    </citation>
    <scope>NUCLEOTIDE SEQUENCE [LARGE SCALE GENOMIC DNA]</scope>
    <source>
        <strain evidence="3 4">Nm9</strain>
    </source>
</reference>
<accession>A0A1H9G626</accession>
<dbReference type="RefSeq" id="WP_074722197.1">
    <property type="nucleotide sequence ID" value="NZ_FOFX01000056.1"/>
</dbReference>
<dbReference type="AlphaFoldDB" id="A0A1H9G626"/>
<evidence type="ECO:0000313" key="4">
    <source>
        <dbReference type="Proteomes" id="UP000181998"/>
    </source>
</evidence>
<feature type="chain" id="PRO_5010350845" description="DUF4398 domain-containing protein" evidence="2">
    <location>
        <begin position="23"/>
        <end position="149"/>
    </location>
</feature>
<evidence type="ECO:0000256" key="1">
    <source>
        <dbReference type="SAM" id="MobiDB-lite"/>
    </source>
</evidence>
<evidence type="ECO:0000313" key="3">
    <source>
        <dbReference type="EMBL" id="SEQ45542.1"/>
    </source>
</evidence>
<protein>
    <recommendedName>
        <fullName evidence="5">DUF4398 domain-containing protein</fullName>
    </recommendedName>
</protein>
<organism evidence="3 4">
    <name type="scientific">Nitrosomonas ureae</name>
    <dbReference type="NCBI Taxonomy" id="44577"/>
    <lineage>
        <taxon>Bacteria</taxon>
        <taxon>Pseudomonadati</taxon>
        <taxon>Pseudomonadota</taxon>
        <taxon>Betaproteobacteria</taxon>
        <taxon>Nitrosomonadales</taxon>
        <taxon>Nitrosomonadaceae</taxon>
        <taxon>Nitrosomonas</taxon>
    </lineage>
</organism>
<evidence type="ECO:0000256" key="2">
    <source>
        <dbReference type="SAM" id="SignalP"/>
    </source>
</evidence>
<dbReference type="OrthoDB" id="8565376at2"/>